<feature type="coiled-coil region" evidence="8">
    <location>
        <begin position="139"/>
        <end position="166"/>
    </location>
</feature>
<evidence type="ECO:0000256" key="1">
    <source>
        <dbReference type="ARBA" id="ARBA00009651"/>
    </source>
</evidence>
<dbReference type="Proteomes" id="UP000001646">
    <property type="component" value="Unplaced"/>
</dbReference>
<keyword evidence="2" id="KW-0528">Neurotoxin</keyword>
<dbReference type="InterPro" id="IPR006574">
    <property type="entry name" value="PRY"/>
</dbReference>
<feature type="domain" description="B30.2/SPRY" evidence="11">
    <location>
        <begin position="295"/>
        <end position="498"/>
    </location>
</feature>
<dbReference type="SMART" id="SM00184">
    <property type="entry name" value="RING"/>
    <property type="match status" value="1"/>
</dbReference>
<evidence type="ECO:0000256" key="2">
    <source>
        <dbReference type="ARBA" id="ARBA00022699"/>
    </source>
</evidence>
<evidence type="ECO:0000259" key="9">
    <source>
        <dbReference type="PROSITE" id="PS50089"/>
    </source>
</evidence>
<reference evidence="12" key="1">
    <citation type="submission" date="2009-12" db="EMBL/GenBank/DDBJ databases">
        <title>The Genome Sequence of Anolis carolinensis (Green Anole Lizard).</title>
        <authorList>
            <consortium name="The Genome Sequencing Platform"/>
            <person name="Di Palma F."/>
            <person name="Alfoldi J."/>
            <person name="Heiman D."/>
            <person name="Young S."/>
            <person name="Grabherr M."/>
            <person name="Johnson J."/>
            <person name="Lander E.S."/>
            <person name="Lindblad-Toh K."/>
        </authorList>
    </citation>
    <scope>NUCLEOTIDE SEQUENCE [LARGE SCALE GENOMIC DNA]</scope>
    <source>
        <strain evidence="12">JBL SC #1</strain>
    </source>
</reference>
<dbReference type="InterPro" id="IPR043136">
    <property type="entry name" value="B30.2/SPRY_sf"/>
</dbReference>
<feature type="domain" description="RING-type" evidence="9">
    <location>
        <begin position="16"/>
        <end position="57"/>
    </location>
</feature>
<reference evidence="12" key="2">
    <citation type="submission" date="2025-08" db="UniProtKB">
        <authorList>
            <consortium name="Ensembl"/>
        </authorList>
    </citation>
    <scope>IDENTIFICATION</scope>
</reference>
<reference evidence="12" key="3">
    <citation type="submission" date="2025-09" db="UniProtKB">
        <authorList>
            <consortium name="Ensembl"/>
        </authorList>
    </citation>
    <scope>IDENTIFICATION</scope>
</reference>
<name>A0A803TEL8_ANOCA</name>
<dbReference type="InterPro" id="IPR001841">
    <property type="entry name" value="Znf_RING"/>
</dbReference>
<dbReference type="Gene3D" id="2.60.120.920">
    <property type="match status" value="1"/>
</dbReference>
<dbReference type="InterPro" id="IPR017907">
    <property type="entry name" value="Znf_RING_CS"/>
</dbReference>
<evidence type="ECO:0000313" key="12">
    <source>
        <dbReference type="Ensembl" id="ENSACAP00000033658.1"/>
    </source>
</evidence>
<dbReference type="PANTHER" id="PTHR24103">
    <property type="entry name" value="E3 UBIQUITIN-PROTEIN LIGASE TRIM"/>
    <property type="match status" value="1"/>
</dbReference>
<keyword evidence="4 7" id="KW-0863">Zinc-finger</keyword>
<comment type="similarity">
    <text evidence="1">Belongs to the ohanin/vespryn family.</text>
</comment>
<dbReference type="GeneTree" id="ENSGT01030000234669"/>
<feature type="coiled-coil region" evidence="8">
    <location>
        <begin position="211"/>
        <end position="238"/>
    </location>
</feature>
<dbReference type="AlphaFoldDB" id="A0A803TEL8"/>
<dbReference type="InterPro" id="IPR013320">
    <property type="entry name" value="ConA-like_dom_sf"/>
</dbReference>
<comment type="function">
    <text evidence="6">Neurotoxin that produces dose-dependent hypolocomotion and hyperalgesia in mice. May directly act on the central nervous system, as it is 6500-fold more potent when administered intracerebroventricularly than intraperitoneal.</text>
</comment>
<evidence type="ECO:0000256" key="3">
    <source>
        <dbReference type="ARBA" id="ARBA00022723"/>
    </source>
</evidence>
<evidence type="ECO:0000256" key="8">
    <source>
        <dbReference type="SAM" id="Coils"/>
    </source>
</evidence>
<evidence type="ECO:0000313" key="13">
    <source>
        <dbReference type="Proteomes" id="UP000001646"/>
    </source>
</evidence>
<dbReference type="Gene3D" id="3.30.40.10">
    <property type="entry name" value="Zinc/RING finger domain, C3HC4 (zinc finger)"/>
    <property type="match status" value="1"/>
</dbReference>
<feature type="domain" description="B box-type" evidence="10">
    <location>
        <begin position="95"/>
        <end position="131"/>
    </location>
</feature>
<dbReference type="PROSITE" id="PS50089">
    <property type="entry name" value="ZF_RING_2"/>
    <property type="match status" value="1"/>
</dbReference>
<evidence type="ECO:0008006" key="14">
    <source>
        <dbReference type="Google" id="ProtNLM"/>
    </source>
</evidence>
<keyword evidence="8" id="KW-0175">Coiled coil</keyword>
<evidence type="ECO:0000256" key="4">
    <source>
        <dbReference type="ARBA" id="ARBA00022771"/>
    </source>
</evidence>
<dbReference type="Pfam" id="PF00643">
    <property type="entry name" value="zf-B_box"/>
    <property type="match status" value="1"/>
</dbReference>
<sequence>MACGAPLRGLCEETTCPVCLEYYANPVTTHCGHSFCRGCVAPLCGGPRGAFPCPQCRASVSPKSLRPNRHLANIVEIAKSLQTGGGGGGGTWKACQRHQEPFKLFCRDDEAPICVVCDRSTEHRGHRVIPIDEVAQEYQDKIKAHLKCLKAERKNLEDQKLARQLRVQDHLNQIETERQMVVSFFEKMQAFLEEKKHVCLGQLGELEEKIKKGEEESLTEVSAEISRLSQRITEIEKKCQLPASEYLQDIRNTLSRYKNNLPAHGPDLSPQFEENLRIYFEKNSDLREAMKESQESLEQALKTASWEHNLFMVSVTLDPITAHPRLFVSENLKALRWDRVPQDLPYHPERFKKQPCILGQEKFTSGKHCWEVEILEGEMVEEDLGGEAAWAIGIARDSVERKEYFNLHLDEGIWAVGKACEDISVPCQISAFTAEPMTLVLKNEPKRIRVSLDCEAGQVDFHDADTDDLIFFFSSASFFGHQIRPFFYTRGWEFNLKC</sequence>
<proteinExistence type="inferred from homology"/>
<dbReference type="PROSITE" id="PS00518">
    <property type="entry name" value="ZF_RING_1"/>
    <property type="match status" value="1"/>
</dbReference>
<dbReference type="SUPFAM" id="SSF49899">
    <property type="entry name" value="Concanavalin A-like lectins/glucanases"/>
    <property type="match status" value="1"/>
</dbReference>
<keyword evidence="2" id="KW-0800">Toxin</keyword>
<keyword evidence="13" id="KW-1185">Reference proteome</keyword>
<protein>
    <recommendedName>
        <fullName evidence="14">Zinc finger protein RFP-like</fullName>
    </recommendedName>
</protein>
<dbReference type="InterPro" id="IPR003879">
    <property type="entry name" value="Butyrophylin_SPRY"/>
</dbReference>
<evidence type="ECO:0000256" key="6">
    <source>
        <dbReference type="ARBA" id="ARBA00034460"/>
    </source>
</evidence>
<dbReference type="CDD" id="cd19762">
    <property type="entry name" value="Bbox2_TRIM7-like"/>
    <property type="match status" value="1"/>
</dbReference>
<dbReference type="Gene3D" id="3.30.160.60">
    <property type="entry name" value="Classic Zinc Finger"/>
    <property type="match status" value="1"/>
</dbReference>
<dbReference type="Pfam" id="PF15227">
    <property type="entry name" value="zf-C3HC4_4"/>
    <property type="match status" value="1"/>
</dbReference>
<dbReference type="Pfam" id="PF00622">
    <property type="entry name" value="SPRY"/>
    <property type="match status" value="1"/>
</dbReference>
<evidence type="ECO:0000256" key="5">
    <source>
        <dbReference type="ARBA" id="ARBA00022833"/>
    </source>
</evidence>
<dbReference type="SUPFAM" id="SSF57850">
    <property type="entry name" value="RING/U-box"/>
    <property type="match status" value="1"/>
</dbReference>
<dbReference type="SUPFAM" id="SSF57845">
    <property type="entry name" value="B-box zinc-binding domain"/>
    <property type="match status" value="1"/>
</dbReference>
<dbReference type="InterPro" id="IPR001870">
    <property type="entry name" value="B30.2/SPRY"/>
</dbReference>
<evidence type="ECO:0000259" key="11">
    <source>
        <dbReference type="PROSITE" id="PS50188"/>
    </source>
</evidence>
<organism evidence="12 13">
    <name type="scientific">Anolis carolinensis</name>
    <name type="common">Green anole</name>
    <name type="synonym">American chameleon</name>
    <dbReference type="NCBI Taxonomy" id="28377"/>
    <lineage>
        <taxon>Eukaryota</taxon>
        <taxon>Metazoa</taxon>
        <taxon>Chordata</taxon>
        <taxon>Craniata</taxon>
        <taxon>Vertebrata</taxon>
        <taxon>Euteleostomi</taxon>
        <taxon>Lepidosauria</taxon>
        <taxon>Squamata</taxon>
        <taxon>Bifurcata</taxon>
        <taxon>Unidentata</taxon>
        <taxon>Episquamata</taxon>
        <taxon>Toxicofera</taxon>
        <taxon>Iguania</taxon>
        <taxon>Dactyloidae</taxon>
        <taxon>Anolis</taxon>
    </lineage>
</organism>
<keyword evidence="5" id="KW-0862">Zinc</keyword>
<dbReference type="InterPro" id="IPR013083">
    <property type="entry name" value="Znf_RING/FYVE/PHD"/>
</dbReference>
<dbReference type="InterPro" id="IPR003877">
    <property type="entry name" value="SPRY_dom"/>
</dbReference>
<keyword evidence="3" id="KW-0479">Metal-binding</keyword>
<dbReference type="GO" id="GO:0008270">
    <property type="term" value="F:zinc ion binding"/>
    <property type="evidence" value="ECO:0007669"/>
    <property type="project" value="UniProtKB-KW"/>
</dbReference>
<accession>A0A803TEL8</accession>
<dbReference type="InterPro" id="IPR050143">
    <property type="entry name" value="TRIM/RBCC"/>
</dbReference>
<dbReference type="Ensembl" id="ENSACAT00000042828.1">
    <property type="protein sequence ID" value="ENSACAP00000033658.1"/>
    <property type="gene ID" value="ENSACAG00000041603.1"/>
</dbReference>
<dbReference type="SMART" id="SM00336">
    <property type="entry name" value="BBOX"/>
    <property type="match status" value="1"/>
</dbReference>
<dbReference type="Pfam" id="PF13765">
    <property type="entry name" value="PRY"/>
    <property type="match status" value="1"/>
</dbReference>
<dbReference type="PRINTS" id="PR01407">
    <property type="entry name" value="BUTYPHLNCDUF"/>
</dbReference>
<evidence type="ECO:0000256" key="7">
    <source>
        <dbReference type="PROSITE-ProRule" id="PRU00024"/>
    </source>
</evidence>
<dbReference type="SMART" id="SM00589">
    <property type="entry name" value="PRY"/>
    <property type="match status" value="1"/>
</dbReference>
<dbReference type="InterPro" id="IPR000315">
    <property type="entry name" value="Znf_B-box"/>
</dbReference>
<dbReference type="PROSITE" id="PS50119">
    <property type="entry name" value="ZF_BBOX"/>
    <property type="match status" value="1"/>
</dbReference>
<evidence type="ECO:0000259" key="10">
    <source>
        <dbReference type="PROSITE" id="PS50119"/>
    </source>
</evidence>
<dbReference type="PROSITE" id="PS50188">
    <property type="entry name" value="B302_SPRY"/>
    <property type="match status" value="1"/>
</dbReference>